<evidence type="ECO:0000256" key="11">
    <source>
        <dbReference type="SAM" id="MobiDB-lite"/>
    </source>
</evidence>
<evidence type="ECO:0000256" key="1">
    <source>
        <dbReference type="ARBA" id="ARBA00007381"/>
    </source>
</evidence>
<dbReference type="NCBIfam" id="TIGR02350">
    <property type="entry name" value="prok_dnaK"/>
    <property type="match status" value="1"/>
</dbReference>
<reference evidence="13 15" key="3">
    <citation type="submission" date="2018-06" db="EMBL/GenBank/DDBJ databases">
        <authorList>
            <consortium name="Pathogen Informatics"/>
            <person name="Doyle S."/>
        </authorList>
    </citation>
    <scope>NUCLEOTIDE SEQUENCE [LARGE SCALE GENOMIC DNA]</scope>
    <source>
        <strain evidence="13 15">NCTC10736</strain>
    </source>
</reference>
<evidence type="ECO:0000313" key="13">
    <source>
        <dbReference type="EMBL" id="SUI77646.1"/>
    </source>
</evidence>
<keyword evidence="5 8" id="KW-0067">ATP-binding</keyword>
<evidence type="ECO:0000256" key="9">
    <source>
        <dbReference type="RuleBase" id="RU003322"/>
    </source>
</evidence>
<dbReference type="Gene3D" id="2.60.34.10">
    <property type="entry name" value="Substrate Binding Domain Of DNAk, Chain A, domain 1"/>
    <property type="match status" value="1"/>
</dbReference>
<dbReference type="EMBL" id="PYSG01000002">
    <property type="protein sequence ID" value="PTA51096.1"/>
    <property type="molecule type" value="Genomic_DNA"/>
</dbReference>
<keyword evidence="7 8" id="KW-0143">Chaperone</keyword>
<dbReference type="AlphaFoldDB" id="A0A1N6SM46"/>
<dbReference type="PANTHER" id="PTHR19375">
    <property type="entry name" value="HEAT SHOCK PROTEIN 70KDA"/>
    <property type="match status" value="1"/>
</dbReference>
<dbReference type="Proteomes" id="UP000240506">
    <property type="component" value="Unassembled WGS sequence"/>
</dbReference>
<evidence type="ECO:0000256" key="5">
    <source>
        <dbReference type="ARBA" id="ARBA00022840"/>
    </source>
</evidence>
<dbReference type="PROSITE" id="PS01036">
    <property type="entry name" value="HSP70_3"/>
    <property type="match status" value="1"/>
</dbReference>
<dbReference type="Gene3D" id="3.90.640.10">
    <property type="entry name" value="Actin, Chain A, domain 4"/>
    <property type="match status" value="1"/>
</dbReference>
<evidence type="ECO:0000256" key="2">
    <source>
        <dbReference type="ARBA" id="ARBA00014415"/>
    </source>
</evidence>
<dbReference type="FunFam" id="3.30.420.40:FF:000004">
    <property type="entry name" value="Molecular chaperone DnaK"/>
    <property type="match status" value="1"/>
</dbReference>
<gene>
    <name evidence="13" type="primary">dnaK_2</name>
    <name evidence="8" type="synonym">dnaK</name>
    <name evidence="12" type="ORF">C9I43_11605</name>
    <name evidence="13" type="ORF">NCTC10736_02121</name>
</gene>
<dbReference type="HAMAP" id="MF_00332">
    <property type="entry name" value="DnaK"/>
    <property type="match status" value="1"/>
</dbReference>
<keyword evidence="14" id="KW-1185">Reference proteome</keyword>
<evidence type="ECO:0000256" key="3">
    <source>
        <dbReference type="ARBA" id="ARBA00022553"/>
    </source>
</evidence>
<dbReference type="OrthoDB" id="9766019at2"/>
<dbReference type="GO" id="GO:0005524">
    <property type="term" value="F:ATP binding"/>
    <property type="evidence" value="ECO:0007669"/>
    <property type="project" value="UniProtKB-UniRule"/>
</dbReference>
<dbReference type="PRINTS" id="PR00301">
    <property type="entry name" value="HEATSHOCK70"/>
</dbReference>
<reference evidence="12 14" key="1">
    <citation type="submission" date="2018-03" db="EMBL/GenBank/DDBJ databases">
        <authorList>
            <person name="Dailey F.E."/>
        </authorList>
    </citation>
    <scope>NUCLEOTIDE SEQUENCE [LARGE SCALE GENOMIC DNA]</scope>
    <source>
        <strain evidence="12 14">CW7</strain>
    </source>
</reference>
<dbReference type="Proteomes" id="UP000255061">
    <property type="component" value="Unassembled WGS sequence"/>
</dbReference>
<evidence type="ECO:0000313" key="15">
    <source>
        <dbReference type="Proteomes" id="UP000255061"/>
    </source>
</evidence>
<dbReference type="Gene3D" id="3.30.420.40">
    <property type="match status" value="2"/>
</dbReference>
<dbReference type="NCBIfam" id="NF003520">
    <property type="entry name" value="PRK05183.1"/>
    <property type="match status" value="1"/>
</dbReference>
<keyword evidence="10" id="KW-0175">Coiled coil</keyword>
<evidence type="ECO:0000256" key="8">
    <source>
        <dbReference type="HAMAP-Rule" id="MF_00332"/>
    </source>
</evidence>
<dbReference type="GO" id="GO:0051082">
    <property type="term" value="F:unfolded protein binding"/>
    <property type="evidence" value="ECO:0007669"/>
    <property type="project" value="InterPro"/>
</dbReference>
<keyword evidence="4 8" id="KW-0547">Nucleotide-binding</keyword>
<feature type="compositionally biased region" description="Low complexity" evidence="11">
    <location>
        <begin position="606"/>
        <end position="624"/>
    </location>
</feature>
<accession>A0A380ABF8</accession>
<feature type="region of interest" description="Disordered" evidence="11">
    <location>
        <begin position="603"/>
        <end position="639"/>
    </location>
</feature>
<dbReference type="SUPFAM" id="SSF53067">
    <property type="entry name" value="Actin-like ATPase domain"/>
    <property type="match status" value="2"/>
</dbReference>
<dbReference type="Pfam" id="PF00012">
    <property type="entry name" value="HSP70"/>
    <property type="match status" value="1"/>
</dbReference>
<accession>A0A1N6SM46</accession>
<dbReference type="CDD" id="cd10234">
    <property type="entry name" value="ASKHA_NBD_HSP70_DnaK-like"/>
    <property type="match status" value="1"/>
</dbReference>
<dbReference type="NCBIfam" id="NF001413">
    <property type="entry name" value="PRK00290.1"/>
    <property type="match status" value="1"/>
</dbReference>
<dbReference type="InterPro" id="IPR029048">
    <property type="entry name" value="HSP70_C_sf"/>
</dbReference>
<evidence type="ECO:0000313" key="12">
    <source>
        <dbReference type="EMBL" id="PTA51096.1"/>
    </source>
</evidence>
<dbReference type="InterPro" id="IPR029047">
    <property type="entry name" value="HSP70_peptide-bd_sf"/>
</dbReference>
<dbReference type="PROSITE" id="PS00297">
    <property type="entry name" value="HSP70_1"/>
    <property type="match status" value="1"/>
</dbReference>
<keyword evidence="3 8" id="KW-0597">Phosphoprotein</keyword>
<dbReference type="STRING" id="365591.SAMN05421840_10178"/>
<reference evidence="12 14" key="2">
    <citation type="submission" date="2018-04" db="EMBL/GenBank/DDBJ databases">
        <title>Genomic sequence of a freshwater isolate of Shewanella morhuae.</title>
        <authorList>
            <person name="Castillo D.E."/>
            <person name="Gram L."/>
        </authorList>
    </citation>
    <scope>NUCLEOTIDE SEQUENCE [LARGE SCALE GENOMIC DNA]</scope>
    <source>
        <strain evidence="12 14">CW7</strain>
    </source>
</reference>
<feature type="modified residue" description="Phosphothreonine; by autocatalysis" evidence="8">
    <location>
        <position position="198"/>
    </location>
</feature>
<dbReference type="Gene3D" id="1.20.1270.10">
    <property type="match status" value="1"/>
</dbReference>
<organism evidence="13 15">
    <name type="scientific">Shewanella morhuae</name>
    <dbReference type="NCBI Taxonomy" id="365591"/>
    <lineage>
        <taxon>Bacteria</taxon>
        <taxon>Pseudomonadati</taxon>
        <taxon>Pseudomonadota</taxon>
        <taxon>Gammaproteobacteria</taxon>
        <taxon>Alteromonadales</taxon>
        <taxon>Shewanellaceae</taxon>
        <taxon>Shewanella</taxon>
    </lineage>
</organism>
<dbReference type="GO" id="GO:0140662">
    <property type="term" value="F:ATP-dependent protein folding chaperone"/>
    <property type="evidence" value="ECO:0007669"/>
    <property type="project" value="InterPro"/>
</dbReference>
<evidence type="ECO:0000256" key="6">
    <source>
        <dbReference type="ARBA" id="ARBA00023016"/>
    </source>
</evidence>
<dbReference type="InterPro" id="IPR018181">
    <property type="entry name" value="Heat_shock_70_CS"/>
</dbReference>
<dbReference type="FunFam" id="1.20.1270.10:FF:000001">
    <property type="entry name" value="Molecular chaperone DnaK"/>
    <property type="match status" value="1"/>
</dbReference>
<dbReference type="InterPro" id="IPR043129">
    <property type="entry name" value="ATPase_NBD"/>
</dbReference>
<dbReference type="InterPro" id="IPR012725">
    <property type="entry name" value="Chaperone_DnaK"/>
</dbReference>
<dbReference type="EMBL" id="UGYV01000001">
    <property type="protein sequence ID" value="SUI77646.1"/>
    <property type="molecule type" value="Genomic_DNA"/>
</dbReference>
<evidence type="ECO:0000256" key="7">
    <source>
        <dbReference type="ARBA" id="ARBA00023186"/>
    </source>
</evidence>
<feature type="coiled-coil region" evidence="10">
    <location>
        <begin position="251"/>
        <end position="278"/>
    </location>
</feature>
<dbReference type="RefSeq" id="WP_076496311.1">
    <property type="nucleotide sequence ID" value="NZ_FTNN01000001.1"/>
</dbReference>
<dbReference type="SUPFAM" id="SSF100920">
    <property type="entry name" value="Heat shock protein 70kD (HSP70), peptide-binding domain"/>
    <property type="match status" value="1"/>
</dbReference>
<comment type="similarity">
    <text evidence="1 8 9">Belongs to the heat shock protein 70 family.</text>
</comment>
<comment type="induction">
    <text evidence="8">By stress conditions e.g. heat shock.</text>
</comment>
<comment type="function">
    <text evidence="8">Acts as a chaperone.</text>
</comment>
<proteinExistence type="evidence at transcript level"/>
<evidence type="ECO:0000256" key="4">
    <source>
        <dbReference type="ARBA" id="ARBA00022741"/>
    </source>
</evidence>
<dbReference type="FunFam" id="3.90.640.10:FF:000003">
    <property type="entry name" value="Molecular chaperone DnaK"/>
    <property type="match status" value="1"/>
</dbReference>
<evidence type="ECO:0000313" key="14">
    <source>
        <dbReference type="Proteomes" id="UP000240506"/>
    </source>
</evidence>
<protein>
    <recommendedName>
        <fullName evidence="2 8">Chaperone protein DnaK</fullName>
    </recommendedName>
    <alternativeName>
        <fullName evidence="8">HSP70</fullName>
    </alternativeName>
    <alternativeName>
        <fullName evidence="8">Heat shock 70 kDa protein</fullName>
    </alternativeName>
    <alternativeName>
        <fullName evidence="8">Heat shock protein 70</fullName>
    </alternativeName>
</protein>
<dbReference type="FunFam" id="2.60.34.10:FF:000014">
    <property type="entry name" value="Chaperone protein DnaK HSP70"/>
    <property type="match status" value="1"/>
</dbReference>
<keyword evidence="6 8" id="KW-0346">Stress response</keyword>
<evidence type="ECO:0000256" key="10">
    <source>
        <dbReference type="SAM" id="Coils"/>
    </source>
</evidence>
<dbReference type="InterPro" id="IPR013126">
    <property type="entry name" value="Hsp_70_fam"/>
</dbReference>
<feature type="compositionally biased region" description="Acidic residues" evidence="11">
    <location>
        <begin position="625"/>
        <end position="639"/>
    </location>
</feature>
<dbReference type="PROSITE" id="PS00329">
    <property type="entry name" value="HSP70_2"/>
    <property type="match status" value="1"/>
</dbReference>
<sequence>MGKIIGIDLGTTNSCVAVLDGGKARVIENAEGERTTPSIIAYTDDEIIVGSPAKRQAVTNPTNTFFAIKRLIGRRFKDDEVQRDVNIMPFKIIAADNGDAWVESRGNKMAPPQVSAEILKKMKKTAEDFLGEEVTEAVITVPAYFNDSQRQATKDAGRIAGLDVKRIINEPTAAALAYGIDKKQGDNIVAVYDLGGGTFDISIIEIDSNDGDQTFEVLATNGDTHLGGEDFDNRLINYLADEFKKEQGLDLRKDALAMQRLKEAAEKAKIELSSTNHTEVNLPYITADATGPKHLVIKITRAKLEALVEDMIMRTLEPLKVALADADLSVSDINEVILVGGQTRMPKVQEVVTNFFGKEPRKDVNPDEAVAVGAAIQAGVLSGEVKDVLLLDVTPLSLGIETMGSVMTKLIEKNTTIPTKAQQVFSTADDNQSAVTIHVLQGERKQASANKSLGQFNLDGIEPAPRGQPQIEVMFDIDADGILHVSATDKKTGKKQNITIKASSGLSEEEVAQMVRDAEAHADEDKKFEELVQARNQADGLVHGTKKQVEEAGDALPSEDKEKIEAAMAAVDTAIKGNDKEAIEKATQNLIEASAKLMEIAQAKSQAQGGDNADAGKQANAAADDVVDAEFEEVKDDKK</sequence>
<name>A0A1N6SM46_9GAMM</name>